<protein>
    <submittedName>
        <fullName evidence="2">Rac GTPase-activating protein 1</fullName>
    </submittedName>
</protein>
<dbReference type="GO" id="GO:0005096">
    <property type="term" value="F:GTPase activator activity"/>
    <property type="evidence" value="ECO:0007669"/>
    <property type="project" value="TreeGrafter"/>
</dbReference>
<keyword evidence="3" id="KW-1185">Reference proteome</keyword>
<dbReference type="PANTHER" id="PTHR46199">
    <property type="entry name" value="RAC GTPASE-ACTIVATING PROTEIN 1"/>
    <property type="match status" value="1"/>
</dbReference>
<reference evidence="2 3" key="1">
    <citation type="journal article" date="2021" name="Elife">
        <title>Chloroplast acquisition without the gene transfer in kleptoplastic sea slugs, Plakobranchus ocellatus.</title>
        <authorList>
            <person name="Maeda T."/>
            <person name="Takahashi S."/>
            <person name="Yoshida T."/>
            <person name="Shimamura S."/>
            <person name="Takaki Y."/>
            <person name="Nagai Y."/>
            <person name="Toyoda A."/>
            <person name="Suzuki Y."/>
            <person name="Arimoto A."/>
            <person name="Ishii H."/>
            <person name="Satoh N."/>
            <person name="Nishiyama T."/>
            <person name="Hasebe M."/>
            <person name="Maruyama T."/>
            <person name="Minagawa J."/>
            <person name="Obokata J."/>
            <person name="Shigenobu S."/>
        </authorList>
    </citation>
    <scope>NUCLEOTIDE SEQUENCE [LARGE SCALE GENOMIC DNA]</scope>
</reference>
<comment type="caution">
    <text evidence="2">The sequence shown here is derived from an EMBL/GenBank/DDBJ whole genome shotgun (WGS) entry which is preliminary data.</text>
</comment>
<accession>A0AAV3Y7N4</accession>
<name>A0AAV3Y7N4_9GAST</name>
<organism evidence="2 3">
    <name type="scientific">Plakobranchus ocellatus</name>
    <dbReference type="NCBI Taxonomy" id="259542"/>
    <lineage>
        <taxon>Eukaryota</taxon>
        <taxon>Metazoa</taxon>
        <taxon>Spiralia</taxon>
        <taxon>Lophotrochozoa</taxon>
        <taxon>Mollusca</taxon>
        <taxon>Gastropoda</taxon>
        <taxon>Heterobranchia</taxon>
        <taxon>Euthyneura</taxon>
        <taxon>Panpulmonata</taxon>
        <taxon>Sacoglossa</taxon>
        <taxon>Placobranchoidea</taxon>
        <taxon>Plakobranchidae</taxon>
        <taxon>Plakobranchus</taxon>
    </lineage>
</organism>
<sequence length="134" mass="15164">MPANNLAKVFGPTVVGYSCSEPAPMQIMTETRRQNQVMERLLEIPRDFWSDLLCVDEMSLFPDGTPYTPDIHSAPRSMLGPLNTPDMPEQYAHEVTRSTITPKQLHTLTKAQKYSVKTLQPKKPSRFFSSPLVN</sequence>
<dbReference type="Proteomes" id="UP000735302">
    <property type="component" value="Unassembled WGS sequence"/>
</dbReference>
<dbReference type="InterPro" id="IPR008936">
    <property type="entry name" value="Rho_GTPase_activation_prot"/>
</dbReference>
<dbReference type="PANTHER" id="PTHR46199:SF3">
    <property type="entry name" value="RAC GTPASE-ACTIVATING PROTEIN 1"/>
    <property type="match status" value="1"/>
</dbReference>
<proteinExistence type="predicted"/>
<dbReference type="SUPFAM" id="SSF48350">
    <property type="entry name" value="GTPase activation domain, GAP"/>
    <property type="match status" value="1"/>
</dbReference>
<dbReference type="GO" id="GO:0007266">
    <property type="term" value="P:Rho protein signal transduction"/>
    <property type="evidence" value="ECO:0007669"/>
    <property type="project" value="TreeGrafter"/>
</dbReference>
<dbReference type="PROSITE" id="PS50238">
    <property type="entry name" value="RHOGAP"/>
    <property type="match status" value="1"/>
</dbReference>
<dbReference type="GO" id="GO:0097149">
    <property type="term" value="C:centralspindlin complex"/>
    <property type="evidence" value="ECO:0007669"/>
    <property type="project" value="TreeGrafter"/>
</dbReference>
<dbReference type="GO" id="GO:0030496">
    <property type="term" value="C:midbody"/>
    <property type="evidence" value="ECO:0007669"/>
    <property type="project" value="TreeGrafter"/>
</dbReference>
<gene>
    <name evidence="2" type="ORF">PoB_000463200</name>
</gene>
<dbReference type="Gene3D" id="1.10.555.10">
    <property type="entry name" value="Rho GTPase activation protein"/>
    <property type="match status" value="1"/>
</dbReference>
<dbReference type="GO" id="GO:0051233">
    <property type="term" value="C:spindle midzone"/>
    <property type="evidence" value="ECO:0007669"/>
    <property type="project" value="TreeGrafter"/>
</dbReference>
<evidence type="ECO:0000313" key="3">
    <source>
        <dbReference type="Proteomes" id="UP000735302"/>
    </source>
</evidence>
<dbReference type="EMBL" id="BLXT01000545">
    <property type="protein sequence ID" value="GFN78126.1"/>
    <property type="molecule type" value="Genomic_DNA"/>
</dbReference>
<evidence type="ECO:0000259" key="1">
    <source>
        <dbReference type="PROSITE" id="PS50238"/>
    </source>
</evidence>
<dbReference type="InterPro" id="IPR000198">
    <property type="entry name" value="RhoGAP_dom"/>
</dbReference>
<feature type="domain" description="Rho-GAP" evidence="1">
    <location>
        <begin position="1"/>
        <end position="49"/>
    </location>
</feature>
<evidence type="ECO:0000313" key="2">
    <source>
        <dbReference type="EMBL" id="GFN78126.1"/>
    </source>
</evidence>
<dbReference type="AlphaFoldDB" id="A0AAV3Y7N4"/>
<dbReference type="GO" id="GO:0051256">
    <property type="term" value="P:mitotic spindle midzone assembly"/>
    <property type="evidence" value="ECO:0007669"/>
    <property type="project" value="TreeGrafter"/>
</dbReference>
<dbReference type="GO" id="GO:0005634">
    <property type="term" value="C:nucleus"/>
    <property type="evidence" value="ECO:0007669"/>
    <property type="project" value="TreeGrafter"/>
</dbReference>
<dbReference type="GO" id="GO:0032154">
    <property type="term" value="C:cleavage furrow"/>
    <property type="evidence" value="ECO:0007669"/>
    <property type="project" value="TreeGrafter"/>
</dbReference>
<dbReference type="GO" id="GO:0000281">
    <property type="term" value="P:mitotic cytokinesis"/>
    <property type="evidence" value="ECO:0007669"/>
    <property type="project" value="TreeGrafter"/>
</dbReference>